<evidence type="ECO:0000256" key="4">
    <source>
        <dbReference type="ARBA" id="ARBA00012030"/>
    </source>
</evidence>
<keyword evidence="9" id="KW-0963">Cytoplasm</keyword>
<dbReference type="NCBIfam" id="NF003588">
    <property type="entry name" value="PRK05254.1-1"/>
    <property type="match status" value="1"/>
</dbReference>
<comment type="catalytic activity">
    <reaction evidence="1 9 11">
        <text>Hydrolyzes single-stranded DNA or mismatched double-stranded DNA and polynucleotides, releasing free uracil.</text>
        <dbReference type="EC" id="3.2.2.27"/>
    </reaction>
</comment>
<dbReference type="InterPro" id="IPR002043">
    <property type="entry name" value="UDG_fam1"/>
</dbReference>
<dbReference type="SUPFAM" id="SSF52141">
    <property type="entry name" value="Uracil-DNA glycosylase-like"/>
    <property type="match status" value="1"/>
</dbReference>
<dbReference type="KEGG" id="wch:wcw_1890"/>
<keyword evidence="14" id="KW-1185">Reference proteome</keyword>
<dbReference type="NCBIfam" id="NF003591">
    <property type="entry name" value="PRK05254.1-4"/>
    <property type="match status" value="1"/>
</dbReference>
<dbReference type="InterPro" id="IPR005122">
    <property type="entry name" value="Uracil-DNA_glycosylase-like"/>
</dbReference>
<evidence type="ECO:0000259" key="12">
    <source>
        <dbReference type="SMART" id="SM00986"/>
    </source>
</evidence>
<dbReference type="InterPro" id="IPR018085">
    <property type="entry name" value="Ura-DNA_Glyclase_AS"/>
</dbReference>
<dbReference type="CDD" id="cd10027">
    <property type="entry name" value="UDG-F1-like"/>
    <property type="match status" value="1"/>
</dbReference>
<gene>
    <name evidence="9 13" type="primary">ung</name>
    <name evidence="13" type="ordered locus">wcw_1890</name>
</gene>
<dbReference type="InterPro" id="IPR036895">
    <property type="entry name" value="Uracil-DNA_glycosylase-like_sf"/>
</dbReference>
<dbReference type="FunFam" id="3.40.470.10:FF:000001">
    <property type="entry name" value="Uracil-DNA glycosylase"/>
    <property type="match status" value="1"/>
</dbReference>
<dbReference type="GO" id="GO:0097510">
    <property type="term" value="P:base-excision repair, AP site formation via deaminated base removal"/>
    <property type="evidence" value="ECO:0007669"/>
    <property type="project" value="TreeGrafter"/>
</dbReference>
<dbReference type="SMART" id="SM00987">
    <property type="entry name" value="UreE_C"/>
    <property type="match status" value="1"/>
</dbReference>
<dbReference type="EC" id="3.2.2.27" evidence="4 9"/>
<dbReference type="GO" id="GO:0005737">
    <property type="term" value="C:cytoplasm"/>
    <property type="evidence" value="ECO:0007669"/>
    <property type="project" value="UniProtKB-SubCell"/>
</dbReference>
<dbReference type="HOGENOM" id="CLU_032162_3_0_0"/>
<dbReference type="GO" id="GO:0004844">
    <property type="term" value="F:uracil DNA N-glycosylase activity"/>
    <property type="evidence" value="ECO:0007669"/>
    <property type="project" value="UniProtKB-UniRule"/>
</dbReference>
<evidence type="ECO:0000256" key="6">
    <source>
        <dbReference type="ARBA" id="ARBA00022763"/>
    </source>
</evidence>
<dbReference type="RefSeq" id="WP_013182925.1">
    <property type="nucleotide sequence ID" value="NC_014225.1"/>
</dbReference>
<keyword evidence="8 9" id="KW-0234">DNA repair</keyword>
<evidence type="ECO:0000256" key="3">
    <source>
        <dbReference type="ARBA" id="ARBA00008184"/>
    </source>
</evidence>
<dbReference type="PROSITE" id="PS00130">
    <property type="entry name" value="U_DNA_GLYCOSYLASE"/>
    <property type="match status" value="1"/>
</dbReference>
<comment type="function">
    <text evidence="2 9 11">Excises uracil residues from the DNA which can arise as a result of misincorporation of dUMP residues by DNA polymerase or due to deamination of cytosine.</text>
</comment>
<sequence length="234" mass="26430">MVDIRTSSKNCMIEPSWDQVLADEFKKDYMKNLSNFLVKERSHHSIYPPRNLVFNAFKHTPYDKVRVVIVGQDPYHGPGQAHGLSFSVPENVPAPPSLQNIFKEIHDDLGLPIPIKGNLVSWAEQGVLLLNAVLTVRAHSANSHQGKGWERFTDSVIAKLCQKKDPLIFVLWGNYAKKKVEHVAEFKEHPALSVLTAAHPSPLAAHKGFFGCRHFSKINEILTQNKLDPINWML</sequence>
<dbReference type="Pfam" id="PF03167">
    <property type="entry name" value="UDG"/>
    <property type="match status" value="1"/>
</dbReference>
<comment type="subcellular location">
    <subcellularLocation>
        <location evidence="9">Cytoplasm</location>
    </subcellularLocation>
</comment>
<dbReference type="SMART" id="SM00986">
    <property type="entry name" value="UDG"/>
    <property type="match status" value="1"/>
</dbReference>
<name>D6YT33_WADCW</name>
<organism evidence="13 14">
    <name type="scientific">Waddlia chondrophila (strain ATCC VR-1470 / WSU 86-1044)</name>
    <dbReference type="NCBI Taxonomy" id="716544"/>
    <lineage>
        <taxon>Bacteria</taxon>
        <taxon>Pseudomonadati</taxon>
        <taxon>Chlamydiota</taxon>
        <taxon>Chlamydiia</taxon>
        <taxon>Parachlamydiales</taxon>
        <taxon>Waddliaceae</taxon>
        <taxon>Waddlia</taxon>
    </lineage>
</organism>
<evidence type="ECO:0000313" key="14">
    <source>
        <dbReference type="Proteomes" id="UP000001505"/>
    </source>
</evidence>
<dbReference type="STRING" id="716544.wcw_1890"/>
<evidence type="ECO:0000256" key="2">
    <source>
        <dbReference type="ARBA" id="ARBA00002631"/>
    </source>
</evidence>
<dbReference type="AlphaFoldDB" id="D6YT33"/>
<dbReference type="NCBIfam" id="TIGR00628">
    <property type="entry name" value="ung"/>
    <property type="match status" value="1"/>
</dbReference>
<dbReference type="HAMAP" id="MF_00148">
    <property type="entry name" value="UDG"/>
    <property type="match status" value="1"/>
</dbReference>
<comment type="similarity">
    <text evidence="3 9 11">Belongs to the uracil-DNA glycosylase (UDG) superfamily. UNG family.</text>
</comment>
<keyword evidence="6 9" id="KW-0227">DNA damage</keyword>
<evidence type="ECO:0000256" key="11">
    <source>
        <dbReference type="RuleBase" id="RU003780"/>
    </source>
</evidence>
<evidence type="ECO:0000256" key="10">
    <source>
        <dbReference type="PROSITE-ProRule" id="PRU10072"/>
    </source>
</evidence>
<dbReference type="NCBIfam" id="NF003589">
    <property type="entry name" value="PRK05254.1-2"/>
    <property type="match status" value="1"/>
</dbReference>
<dbReference type="Gene3D" id="3.40.470.10">
    <property type="entry name" value="Uracil-DNA glycosylase-like domain"/>
    <property type="match status" value="1"/>
</dbReference>
<feature type="domain" description="Uracil-DNA glycosylase-like" evidence="12">
    <location>
        <begin position="58"/>
        <end position="222"/>
    </location>
</feature>
<evidence type="ECO:0000313" key="13">
    <source>
        <dbReference type="EMBL" id="ADI39228.1"/>
    </source>
</evidence>
<dbReference type="eggNOG" id="COG0692">
    <property type="taxonomic scope" value="Bacteria"/>
</dbReference>
<evidence type="ECO:0000256" key="7">
    <source>
        <dbReference type="ARBA" id="ARBA00022801"/>
    </source>
</evidence>
<reference evidence="13 14" key="1">
    <citation type="journal article" date="2010" name="PLoS ONE">
        <title>The Waddlia genome: a window into chlamydial biology.</title>
        <authorList>
            <person name="Bertelli C."/>
            <person name="Collyn F."/>
            <person name="Croxatto A."/>
            <person name="Ruckert C."/>
            <person name="Polkinghorne A."/>
            <person name="Kebbi-Beghdadi C."/>
            <person name="Goesmann A."/>
            <person name="Vaughan L."/>
            <person name="Greub G."/>
        </authorList>
    </citation>
    <scope>NUCLEOTIDE SEQUENCE [LARGE SCALE GENOMIC DNA]</scope>
    <source>
        <strain evidence="14">ATCC VR-1470 / WSU 86-1044</strain>
    </source>
</reference>
<keyword evidence="13" id="KW-0326">Glycosidase</keyword>
<evidence type="ECO:0000256" key="9">
    <source>
        <dbReference type="HAMAP-Rule" id="MF_00148"/>
    </source>
</evidence>
<evidence type="ECO:0000256" key="8">
    <source>
        <dbReference type="ARBA" id="ARBA00023204"/>
    </source>
</evidence>
<evidence type="ECO:0000256" key="5">
    <source>
        <dbReference type="ARBA" id="ARBA00018429"/>
    </source>
</evidence>
<dbReference type="Proteomes" id="UP000001505">
    <property type="component" value="Chromosome"/>
</dbReference>
<proteinExistence type="inferred from homology"/>
<feature type="active site" description="Proton acceptor" evidence="9 10">
    <location>
        <position position="73"/>
    </location>
</feature>
<accession>D6YT33</accession>
<dbReference type="EMBL" id="CP001928">
    <property type="protein sequence ID" value="ADI39228.1"/>
    <property type="molecule type" value="Genomic_DNA"/>
</dbReference>
<dbReference type="PANTHER" id="PTHR11264">
    <property type="entry name" value="URACIL-DNA GLYCOSYLASE"/>
    <property type="match status" value="1"/>
</dbReference>
<dbReference type="PANTHER" id="PTHR11264:SF0">
    <property type="entry name" value="URACIL-DNA GLYCOSYLASE"/>
    <property type="match status" value="1"/>
</dbReference>
<keyword evidence="7 9" id="KW-0378">Hydrolase</keyword>
<dbReference type="NCBIfam" id="NF003592">
    <property type="entry name" value="PRK05254.1-5"/>
    <property type="match status" value="1"/>
</dbReference>
<protein>
    <recommendedName>
        <fullName evidence="5 9">Uracil-DNA glycosylase</fullName>
        <shortName evidence="9">UDG</shortName>
        <ecNumber evidence="4 9">3.2.2.27</ecNumber>
    </recommendedName>
</protein>
<evidence type="ECO:0000256" key="1">
    <source>
        <dbReference type="ARBA" id="ARBA00001400"/>
    </source>
</evidence>